<dbReference type="CDD" id="cd02947">
    <property type="entry name" value="TRX_family"/>
    <property type="match status" value="1"/>
</dbReference>
<reference evidence="4 5" key="1">
    <citation type="submission" date="2020-11" db="EMBL/GenBank/DDBJ databases">
        <title>Fusibacter basophilias sp. nov.</title>
        <authorList>
            <person name="Qiu D."/>
        </authorList>
    </citation>
    <scope>NUCLEOTIDE SEQUENCE [LARGE SCALE GENOMIC DNA]</scope>
    <source>
        <strain evidence="4 5">Q10-2</strain>
    </source>
</reference>
<accession>A0ABR9ZU74</accession>
<dbReference type="PROSITE" id="PS00194">
    <property type="entry name" value="THIOREDOXIN_1"/>
    <property type="match status" value="1"/>
</dbReference>
<comment type="caution">
    <text evidence="4">The sequence shown here is derived from an EMBL/GenBank/DDBJ whole genome shotgun (WGS) entry which is preliminary data.</text>
</comment>
<dbReference type="PANTHER" id="PTHR45815:SF3">
    <property type="entry name" value="PROTEIN DISULFIDE-ISOMERASE A6"/>
    <property type="match status" value="1"/>
</dbReference>
<comment type="similarity">
    <text evidence="2">Belongs to the thioredoxin family.</text>
</comment>
<dbReference type="Gene3D" id="3.40.30.10">
    <property type="entry name" value="Glutaredoxin"/>
    <property type="match status" value="1"/>
</dbReference>
<proteinExistence type="inferred from homology"/>
<dbReference type="InterPro" id="IPR017937">
    <property type="entry name" value="Thioredoxin_CS"/>
</dbReference>
<dbReference type="RefSeq" id="WP_194702261.1">
    <property type="nucleotide sequence ID" value="NZ_JADKNH010000007.1"/>
</dbReference>
<gene>
    <name evidence="4" type="ORF">ISU02_12980</name>
</gene>
<dbReference type="PANTHER" id="PTHR45815">
    <property type="entry name" value="PROTEIN DISULFIDE-ISOMERASE A6"/>
    <property type="match status" value="1"/>
</dbReference>
<evidence type="ECO:0000256" key="2">
    <source>
        <dbReference type="PIRNR" id="PIRNR000077"/>
    </source>
</evidence>
<feature type="domain" description="Thioredoxin" evidence="3">
    <location>
        <begin position="1"/>
        <end position="105"/>
    </location>
</feature>
<evidence type="ECO:0000256" key="1">
    <source>
        <dbReference type="ARBA" id="ARBA00023157"/>
    </source>
</evidence>
<dbReference type="EMBL" id="JADKNH010000007">
    <property type="protein sequence ID" value="MBF4694027.1"/>
    <property type="molecule type" value="Genomic_DNA"/>
</dbReference>
<keyword evidence="1" id="KW-1015">Disulfide bond</keyword>
<evidence type="ECO:0000259" key="3">
    <source>
        <dbReference type="PROSITE" id="PS51352"/>
    </source>
</evidence>
<sequence>MIELNKANFQEEVMNKSGLVIVDFFGDGCEPCKALMPEFEQIATEFDGKAHFGKLNTTAERKLAISQRVLGIPTVVFYKDGQRIAECTKDSANRQVIVENILKHL</sequence>
<dbReference type="InterPro" id="IPR013766">
    <property type="entry name" value="Thioredoxin_domain"/>
</dbReference>
<evidence type="ECO:0000313" key="4">
    <source>
        <dbReference type="EMBL" id="MBF4694027.1"/>
    </source>
</evidence>
<organism evidence="4 5">
    <name type="scientific">Fusibacter ferrireducens</name>
    <dbReference type="NCBI Taxonomy" id="2785058"/>
    <lineage>
        <taxon>Bacteria</taxon>
        <taxon>Bacillati</taxon>
        <taxon>Bacillota</taxon>
        <taxon>Clostridia</taxon>
        <taxon>Eubacteriales</taxon>
        <taxon>Eubacteriales Family XII. Incertae Sedis</taxon>
        <taxon>Fusibacter</taxon>
    </lineage>
</organism>
<dbReference type="PIRSF" id="PIRSF000077">
    <property type="entry name" value="Thioredoxin"/>
    <property type="match status" value="1"/>
</dbReference>
<protein>
    <recommendedName>
        <fullName evidence="2">Thioredoxin</fullName>
    </recommendedName>
</protein>
<dbReference type="InterPro" id="IPR005746">
    <property type="entry name" value="Thioredoxin"/>
</dbReference>
<keyword evidence="5" id="KW-1185">Reference proteome</keyword>
<dbReference type="SUPFAM" id="SSF52833">
    <property type="entry name" value="Thioredoxin-like"/>
    <property type="match status" value="1"/>
</dbReference>
<dbReference type="PROSITE" id="PS51352">
    <property type="entry name" value="THIOREDOXIN_2"/>
    <property type="match status" value="1"/>
</dbReference>
<dbReference type="InterPro" id="IPR036249">
    <property type="entry name" value="Thioredoxin-like_sf"/>
</dbReference>
<dbReference type="Proteomes" id="UP000614200">
    <property type="component" value="Unassembled WGS sequence"/>
</dbReference>
<name>A0ABR9ZU74_9FIRM</name>
<evidence type="ECO:0000313" key="5">
    <source>
        <dbReference type="Proteomes" id="UP000614200"/>
    </source>
</evidence>
<dbReference type="Pfam" id="PF00085">
    <property type="entry name" value="Thioredoxin"/>
    <property type="match status" value="1"/>
</dbReference>